<reference evidence="10" key="1">
    <citation type="submission" date="2025-08" db="UniProtKB">
        <authorList>
            <consortium name="Ensembl"/>
        </authorList>
    </citation>
    <scope>IDENTIFICATION</scope>
</reference>
<feature type="disulfide bond" evidence="9">
    <location>
        <begin position="77"/>
        <end position="92"/>
    </location>
</feature>
<dbReference type="PRINTS" id="PR00261">
    <property type="entry name" value="LDLRECEPTOR"/>
</dbReference>
<evidence type="ECO:0000256" key="7">
    <source>
        <dbReference type="ARBA" id="ARBA00023170"/>
    </source>
</evidence>
<dbReference type="InterPro" id="IPR002172">
    <property type="entry name" value="LDrepeatLR_classA_rpt"/>
</dbReference>
<protein>
    <submittedName>
        <fullName evidence="10">Uncharacterized protein</fullName>
    </submittedName>
</protein>
<reference evidence="10" key="2">
    <citation type="submission" date="2025-09" db="UniProtKB">
        <authorList>
            <consortium name="Ensembl"/>
        </authorList>
    </citation>
    <scope>IDENTIFICATION</scope>
</reference>
<evidence type="ECO:0000256" key="3">
    <source>
        <dbReference type="ARBA" id="ARBA00022737"/>
    </source>
</evidence>
<dbReference type="PROSITE" id="PS50068">
    <property type="entry name" value="LDLRA_2"/>
    <property type="match status" value="3"/>
</dbReference>
<evidence type="ECO:0000256" key="4">
    <source>
        <dbReference type="ARBA" id="ARBA00022989"/>
    </source>
</evidence>
<comment type="subcellular location">
    <subcellularLocation>
        <location evidence="1">Membrane</location>
        <topology evidence="1">Single-pass membrane protein</topology>
    </subcellularLocation>
</comment>
<keyword evidence="3" id="KW-0677">Repeat</keyword>
<dbReference type="Pfam" id="PF00057">
    <property type="entry name" value="Ldl_recept_a"/>
    <property type="match status" value="3"/>
</dbReference>
<comment type="caution">
    <text evidence="9">Lacks conserved residue(s) required for the propagation of feature annotation.</text>
</comment>
<dbReference type="Gene3D" id="4.10.400.10">
    <property type="entry name" value="Low-density Lipoprotein Receptor"/>
    <property type="match status" value="2"/>
</dbReference>
<dbReference type="Proteomes" id="UP000261520">
    <property type="component" value="Unplaced"/>
</dbReference>
<evidence type="ECO:0000256" key="1">
    <source>
        <dbReference type="ARBA" id="ARBA00004167"/>
    </source>
</evidence>
<organism evidence="10 11">
    <name type="scientific">Periophthalmus magnuspinnatus</name>
    <dbReference type="NCBI Taxonomy" id="409849"/>
    <lineage>
        <taxon>Eukaryota</taxon>
        <taxon>Metazoa</taxon>
        <taxon>Chordata</taxon>
        <taxon>Craniata</taxon>
        <taxon>Vertebrata</taxon>
        <taxon>Euteleostomi</taxon>
        <taxon>Actinopterygii</taxon>
        <taxon>Neopterygii</taxon>
        <taxon>Teleostei</taxon>
        <taxon>Neoteleostei</taxon>
        <taxon>Acanthomorphata</taxon>
        <taxon>Gobiaria</taxon>
        <taxon>Gobiiformes</taxon>
        <taxon>Gobioidei</taxon>
        <taxon>Gobiidae</taxon>
        <taxon>Oxudercinae</taxon>
        <taxon>Periophthalmus</taxon>
    </lineage>
</organism>
<evidence type="ECO:0000256" key="8">
    <source>
        <dbReference type="ARBA" id="ARBA00023180"/>
    </source>
</evidence>
<proteinExistence type="predicted"/>
<dbReference type="PANTHER" id="PTHR22722">
    <property type="entry name" value="LOW-DENSITY LIPOPROTEIN RECEPTOR-RELATED PROTEIN 2-RELATED"/>
    <property type="match status" value="1"/>
</dbReference>
<sequence>VWPLKFIFLYRVMQRGSKACADGSECILYNHVCDGEPDCKDGSDEENCASDCTEGNANYTQFQCAHGRKCIDKEQVCDGESQCQDRSDEQHCTTTSDGCVHHCDNKSRCLPLNFLCDGERDCLDGTDEAACGSAFNYFIQCLLFTRQSVVGFLNRHRCPIFRSVSASVIGPKTNIWSFYGF</sequence>
<dbReference type="STRING" id="409849.ENSPMGP00000029651"/>
<evidence type="ECO:0000256" key="2">
    <source>
        <dbReference type="ARBA" id="ARBA00022692"/>
    </source>
</evidence>
<keyword evidence="7" id="KW-0675">Receptor</keyword>
<dbReference type="PANTHER" id="PTHR22722:SF12">
    <property type="entry name" value="EGF-LIKE DOMAIN-CONTAINING PROTEIN"/>
    <property type="match status" value="1"/>
</dbReference>
<dbReference type="Gene3D" id="4.10.1220.10">
    <property type="entry name" value="EGF-type module"/>
    <property type="match status" value="1"/>
</dbReference>
<keyword evidence="8" id="KW-0325">Glycoprotein</keyword>
<keyword evidence="2" id="KW-0812">Transmembrane</keyword>
<dbReference type="InterPro" id="IPR051221">
    <property type="entry name" value="LDLR-related"/>
</dbReference>
<dbReference type="PROSITE" id="PS01209">
    <property type="entry name" value="LDLRA_1"/>
    <property type="match status" value="2"/>
</dbReference>
<dbReference type="InterPro" id="IPR023415">
    <property type="entry name" value="LDLR_class-A_CS"/>
</dbReference>
<evidence type="ECO:0000313" key="10">
    <source>
        <dbReference type="Ensembl" id="ENSPMGP00000029651.1"/>
    </source>
</evidence>
<evidence type="ECO:0000256" key="5">
    <source>
        <dbReference type="ARBA" id="ARBA00023136"/>
    </source>
</evidence>
<dbReference type="SUPFAM" id="SSF57424">
    <property type="entry name" value="LDL receptor-like module"/>
    <property type="match status" value="3"/>
</dbReference>
<keyword evidence="5" id="KW-0472">Membrane</keyword>
<dbReference type="InterPro" id="IPR036055">
    <property type="entry name" value="LDL_receptor-like_sf"/>
</dbReference>
<dbReference type="Ensembl" id="ENSPMGT00000031561.1">
    <property type="protein sequence ID" value="ENSPMGP00000029651.1"/>
    <property type="gene ID" value="ENSPMGG00000023863.1"/>
</dbReference>
<dbReference type="GO" id="GO:0043235">
    <property type="term" value="C:receptor complex"/>
    <property type="evidence" value="ECO:0007669"/>
    <property type="project" value="TreeGrafter"/>
</dbReference>
<dbReference type="GO" id="GO:0006898">
    <property type="term" value="P:receptor-mediated endocytosis"/>
    <property type="evidence" value="ECO:0007669"/>
    <property type="project" value="TreeGrafter"/>
</dbReference>
<dbReference type="GO" id="GO:0016324">
    <property type="term" value="C:apical plasma membrane"/>
    <property type="evidence" value="ECO:0007669"/>
    <property type="project" value="TreeGrafter"/>
</dbReference>
<dbReference type="SMART" id="SM00192">
    <property type="entry name" value="LDLa"/>
    <property type="match status" value="3"/>
</dbReference>
<keyword evidence="11" id="KW-1185">Reference proteome</keyword>
<evidence type="ECO:0000256" key="6">
    <source>
        <dbReference type="ARBA" id="ARBA00023157"/>
    </source>
</evidence>
<dbReference type="CDD" id="cd00112">
    <property type="entry name" value="LDLa"/>
    <property type="match status" value="3"/>
</dbReference>
<dbReference type="AlphaFoldDB" id="A0A3B4BLN5"/>
<evidence type="ECO:0000313" key="11">
    <source>
        <dbReference type="Proteomes" id="UP000261520"/>
    </source>
</evidence>
<keyword evidence="4" id="KW-1133">Transmembrane helix</keyword>
<name>A0A3B4BLN5_9GOBI</name>
<accession>A0A3B4BLN5</accession>
<keyword evidence="6 9" id="KW-1015">Disulfide bond</keyword>
<dbReference type="GO" id="GO:0042562">
    <property type="term" value="F:hormone binding"/>
    <property type="evidence" value="ECO:0007669"/>
    <property type="project" value="TreeGrafter"/>
</dbReference>
<feature type="disulfide bond" evidence="9">
    <location>
        <begin position="33"/>
        <end position="48"/>
    </location>
</feature>
<feature type="disulfide bond" evidence="9">
    <location>
        <begin position="116"/>
        <end position="131"/>
    </location>
</feature>
<evidence type="ECO:0000256" key="9">
    <source>
        <dbReference type="PROSITE-ProRule" id="PRU00124"/>
    </source>
</evidence>